<reference evidence="1" key="2">
    <citation type="submission" date="2014-09" db="EMBL/GenBank/DDBJ databases">
        <title>Criblamydia sequanensis harbors a mega-plasmid encoding arsenite resistance.</title>
        <authorList>
            <person name="Bertelli C."/>
            <person name="Goesmann A."/>
            <person name="Greub G."/>
        </authorList>
    </citation>
    <scope>NUCLEOTIDE SEQUENCE [LARGE SCALE GENOMIC DNA]</scope>
    <source>
        <strain evidence="1">CRIB-18</strain>
    </source>
</reference>
<dbReference type="OrthoDB" id="7064990at2"/>
<name>A0A090D2C2_9BACT</name>
<evidence type="ECO:0000313" key="1">
    <source>
        <dbReference type="EMBL" id="CDR34530.1"/>
    </source>
</evidence>
<dbReference type="Proteomes" id="UP000031552">
    <property type="component" value="Unassembled WGS sequence"/>
</dbReference>
<proteinExistence type="predicted"/>
<dbReference type="EMBL" id="CCEJ010000008">
    <property type="protein sequence ID" value="CDR34530.1"/>
    <property type="molecule type" value="Genomic_DNA"/>
</dbReference>
<gene>
    <name evidence="1" type="ORF">CSEC_1719</name>
</gene>
<dbReference type="RefSeq" id="WP_053331941.1">
    <property type="nucleotide sequence ID" value="NZ_CCEJ010000008.1"/>
</dbReference>
<reference evidence="1" key="1">
    <citation type="submission" date="2013-12" db="EMBL/GenBank/DDBJ databases">
        <authorList>
            <person name="Linke B."/>
        </authorList>
    </citation>
    <scope>NUCLEOTIDE SEQUENCE [LARGE SCALE GENOMIC DNA]</scope>
    <source>
        <strain evidence="1">CRIB-18</strain>
    </source>
</reference>
<organism evidence="1 2">
    <name type="scientific">Candidatus Criblamydia sequanensis CRIB-18</name>
    <dbReference type="NCBI Taxonomy" id="1437425"/>
    <lineage>
        <taxon>Bacteria</taxon>
        <taxon>Pseudomonadati</taxon>
        <taxon>Chlamydiota</taxon>
        <taxon>Chlamydiia</taxon>
        <taxon>Parachlamydiales</taxon>
        <taxon>Candidatus Criblamydiaceae</taxon>
        <taxon>Candidatus Criblamydia</taxon>
    </lineage>
</organism>
<comment type="caution">
    <text evidence="1">The sequence shown here is derived from an EMBL/GenBank/DDBJ whole genome shotgun (WGS) entry which is preliminary data.</text>
</comment>
<dbReference type="STRING" id="1437425.CSEC_1719"/>
<dbReference type="eggNOG" id="COG0189">
    <property type="taxonomic scope" value="Bacteria"/>
</dbReference>
<keyword evidence="2" id="KW-1185">Reference proteome</keyword>
<evidence type="ECO:0008006" key="3">
    <source>
        <dbReference type="Google" id="ProtNLM"/>
    </source>
</evidence>
<dbReference type="AlphaFoldDB" id="A0A090D2C2"/>
<sequence>MEISRIPFLKEEECLKIEEQIFSLKPFWINRLKEKGLPFYTLGQASYLDRPESKNSEYYRKAQKQNIFLQNEFKSLYDHLLEVLREELGKPAVYEERLALPGFHIFLYHQAFTKPLASKHFDLQHYQHQWPYKEVDDKNPISFTLAITLPEKGGGLNYWDITFDEKEDWNQVLIESLSSDSPMHFHPYKRGEIALHKGLYLHQIAPASEMKESDKRITLQGHALFCDGKWRVYW</sequence>
<accession>A0A090D2C2</accession>
<protein>
    <recommendedName>
        <fullName evidence="3">Fe2OG dioxygenase domain-containing protein</fullName>
    </recommendedName>
</protein>
<evidence type="ECO:0000313" key="2">
    <source>
        <dbReference type="Proteomes" id="UP000031552"/>
    </source>
</evidence>